<dbReference type="EMBL" id="JAPJDZ010000020">
    <property type="protein sequence ID" value="MDP5136235.1"/>
    <property type="molecule type" value="Genomic_DNA"/>
</dbReference>
<comment type="caution">
    <text evidence="5">The sequence shown here is derived from an EMBL/GenBank/DDBJ whole genome shotgun (WGS) entry which is preliminary data.</text>
</comment>
<evidence type="ECO:0000313" key="6">
    <source>
        <dbReference type="Proteomes" id="UP001231109"/>
    </source>
</evidence>
<sequence length="370" mass="41623">MVSSSGLSQYRLTHPEANSTAINSNTLGNEVTLPSHYVRNLLDLLQSRGGNAEVVLAKAGLPPEGPNQINATLSWQQFHAVIQLCCNEINEPALGLYLGSQLTINTHGMLGLAAISSVNMHEALQLICKYTATRSPLLTLSMRQHQQQVHLTLEELHPLADIRQFVVETFAVTLHATLDFVTGHKYRLRQVQFAFAEPGYSALYQAFFPCPVRFAQPQHCFIFDATDLAITCPWADRQVQNQLSAQCEQELQRWQQSQSIAGLIRLMLGRTKGRVPCIEKIASEFAMSSRTLRRRLDSEQTSYHQLITDWRQQMATHYLLTTALPVQQIGFLLGYADPANFGRAFRRENGVSPQQFRAKQQTKCTVDLEK</sequence>
<accession>A0ABT9HYN4</accession>
<dbReference type="Proteomes" id="UP001231109">
    <property type="component" value="Unassembled WGS sequence"/>
</dbReference>
<gene>
    <name evidence="5" type="ORF">ORJ04_09760</name>
</gene>
<dbReference type="Gene3D" id="1.10.10.60">
    <property type="entry name" value="Homeodomain-like"/>
    <property type="match status" value="1"/>
</dbReference>
<evidence type="ECO:0000256" key="3">
    <source>
        <dbReference type="ARBA" id="ARBA00023163"/>
    </source>
</evidence>
<organism evidence="5 6">
    <name type="scientific">Rheinheimera baltica</name>
    <dbReference type="NCBI Taxonomy" id="67576"/>
    <lineage>
        <taxon>Bacteria</taxon>
        <taxon>Pseudomonadati</taxon>
        <taxon>Pseudomonadota</taxon>
        <taxon>Gammaproteobacteria</taxon>
        <taxon>Chromatiales</taxon>
        <taxon>Chromatiaceae</taxon>
        <taxon>Rheinheimera</taxon>
    </lineage>
</organism>
<evidence type="ECO:0000259" key="4">
    <source>
        <dbReference type="PROSITE" id="PS01124"/>
    </source>
</evidence>
<dbReference type="PROSITE" id="PS01124">
    <property type="entry name" value="HTH_ARAC_FAMILY_2"/>
    <property type="match status" value="1"/>
</dbReference>
<name>A0ABT9HYN4_9GAMM</name>
<dbReference type="InterPro" id="IPR032687">
    <property type="entry name" value="AraC-type_N"/>
</dbReference>
<dbReference type="SMART" id="SM00342">
    <property type="entry name" value="HTH_ARAC"/>
    <property type="match status" value="1"/>
</dbReference>
<dbReference type="PANTHER" id="PTHR47894">
    <property type="entry name" value="HTH-TYPE TRANSCRIPTIONAL REGULATOR GADX"/>
    <property type="match status" value="1"/>
</dbReference>
<proteinExistence type="predicted"/>
<feature type="domain" description="HTH araC/xylS-type" evidence="4">
    <location>
        <begin position="258"/>
        <end position="359"/>
    </location>
</feature>
<reference evidence="5 6" key="1">
    <citation type="submission" date="2022-11" db="EMBL/GenBank/DDBJ databases">
        <title>Viruses from the air-sea interface of a natural surface slick.</title>
        <authorList>
            <person name="Rahlff J."/>
            <person name="Holmfeldt K."/>
        </authorList>
    </citation>
    <scope>NUCLEOTIDE SEQUENCE [LARGE SCALE GENOMIC DNA]</scope>
    <source>
        <strain evidence="5 6">SMS4</strain>
    </source>
</reference>
<keyword evidence="6" id="KW-1185">Reference proteome</keyword>
<evidence type="ECO:0000313" key="5">
    <source>
        <dbReference type="EMBL" id="MDP5136235.1"/>
    </source>
</evidence>
<protein>
    <submittedName>
        <fullName evidence="5">AraC family transcriptional regulator</fullName>
    </submittedName>
</protein>
<evidence type="ECO:0000256" key="2">
    <source>
        <dbReference type="ARBA" id="ARBA00023125"/>
    </source>
</evidence>
<dbReference type="InterPro" id="IPR009057">
    <property type="entry name" value="Homeodomain-like_sf"/>
</dbReference>
<dbReference type="Pfam" id="PF12833">
    <property type="entry name" value="HTH_18"/>
    <property type="match status" value="1"/>
</dbReference>
<keyword evidence="3" id="KW-0804">Transcription</keyword>
<evidence type="ECO:0000256" key="1">
    <source>
        <dbReference type="ARBA" id="ARBA00023015"/>
    </source>
</evidence>
<dbReference type="RefSeq" id="WP_305975508.1">
    <property type="nucleotide sequence ID" value="NZ_JAPJDZ010000020.1"/>
</dbReference>
<dbReference type="InterPro" id="IPR018060">
    <property type="entry name" value="HTH_AraC"/>
</dbReference>
<keyword evidence="1" id="KW-0805">Transcription regulation</keyword>
<keyword evidence="2" id="KW-0238">DNA-binding</keyword>
<dbReference type="SUPFAM" id="SSF46689">
    <property type="entry name" value="Homeodomain-like"/>
    <property type="match status" value="1"/>
</dbReference>
<dbReference type="Pfam" id="PF12625">
    <property type="entry name" value="Arabinose_bd"/>
    <property type="match status" value="1"/>
</dbReference>
<dbReference type="PANTHER" id="PTHR47894:SF1">
    <property type="entry name" value="HTH-TYPE TRANSCRIPTIONAL REGULATOR VQSM"/>
    <property type="match status" value="1"/>
</dbReference>